<evidence type="ECO:0008006" key="3">
    <source>
        <dbReference type="Google" id="ProtNLM"/>
    </source>
</evidence>
<protein>
    <recommendedName>
        <fullName evidence="3">Secreted protein</fullName>
    </recommendedName>
</protein>
<organism evidence="1 2">
    <name type="scientific">Candidatus Mycobacterium wuenschmannii</name>
    <dbReference type="NCBI Taxonomy" id="3027808"/>
    <lineage>
        <taxon>Bacteria</taxon>
        <taxon>Bacillati</taxon>
        <taxon>Actinomycetota</taxon>
        <taxon>Actinomycetes</taxon>
        <taxon>Mycobacteriales</taxon>
        <taxon>Mycobacteriaceae</taxon>
        <taxon>Mycobacterium</taxon>
    </lineage>
</organism>
<evidence type="ECO:0000313" key="1">
    <source>
        <dbReference type="EMBL" id="WIM88104.1"/>
    </source>
</evidence>
<sequence length="87" mass="9760">MLITMTVLAVFAALVLAASAGYVCGRRAASAPATWRRRTSRVALSRRAVDLLVLVAVRRIRLRMLASLGLRRSSVTRMWVRRWHVNA</sequence>
<dbReference type="Proteomes" id="UP001236585">
    <property type="component" value="Chromosome"/>
</dbReference>
<keyword evidence="2" id="KW-1185">Reference proteome</keyword>
<dbReference type="EMBL" id="CP126981">
    <property type="protein sequence ID" value="WIM88104.1"/>
    <property type="molecule type" value="Genomic_DNA"/>
</dbReference>
<accession>A0ABY8W2U8</accession>
<gene>
    <name evidence="1" type="ORF">PT015_00805</name>
</gene>
<dbReference type="RefSeq" id="WP_285188128.1">
    <property type="nucleotide sequence ID" value="NZ_CP126981.1"/>
</dbReference>
<proteinExistence type="predicted"/>
<evidence type="ECO:0000313" key="2">
    <source>
        <dbReference type="Proteomes" id="UP001236585"/>
    </source>
</evidence>
<name>A0ABY8W2U8_9MYCO</name>
<reference evidence="1 2" key="1">
    <citation type="journal article" date="2023" name="Microbiol. Resour. Announc.">
        <title>Complete Genome Sequence of Mycobacterium wuenschmanii, a novel Nontuberculous Mycobacterium Isolated from a captive population of Amazon Milk Frogs.</title>
        <authorList>
            <person name="Hicks J."/>
            <person name="Zeineldin M."/>
            <person name="Ward H."/>
            <person name="Wuenschmann A."/>
            <person name="Camp P."/>
            <person name="Farrell D."/>
            <person name="Lehman K."/>
            <person name="Thacker T."/>
            <person name="Cuthbert E."/>
        </authorList>
    </citation>
    <scope>NUCLEOTIDE SEQUENCE [LARGE SCALE GENOMIC DNA]</scope>
    <source>
        <strain evidence="1 2">Wuenschmanii</strain>
    </source>
</reference>